<comment type="caution">
    <text evidence="3">The sequence shown here is derived from an EMBL/GenBank/DDBJ whole genome shotgun (WGS) entry which is preliminary data.</text>
</comment>
<evidence type="ECO:0000256" key="1">
    <source>
        <dbReference type="SAM" id="MobiDB-lite"/>
    </source>
</evidence>
<name>A0ABW6WBT2_9ACTN</name>
<organism evidence="3 4">
    <name type="scientific">Paractinoplanes globisporus</name>
    <dbReference type="NCBI Taxonomy" id="113565"/>
    <lineage>
        <taxon>Bacteria</taxon>
        <taxon>Bacillati</taxon>
        <taxon>Actinomycetota</taxon>
        <taxon>Actinomycetes</taxon>
        <taxon>Micromonosporales</taxon>
        <taxon>Micromonosporaceae</taxon>
        <taxon>Paractinoplanes</taxon>
    </lineage>
</organism>
<dbReference type="EMBL" id="JBIAZU010000002">
    <property type="protein sequence ID" value="MFF5290771.1"/>
    <property type="molecule type" value="Genomic_DNA"/>
</dbReference>
<evidence type="ECO:0000313" key="3">
    <source>
        <dbReference type="EMBL" id="MFF5290771.1"/>
    </source>
</evidence>
<protein>
    <submittedName>
        <fullName evidence="3">CATRA system-associated protein</fullName>
    </submittedName>
</protein>
<dbReference type="Proteomes" id="UP001602245">
    <property type="component" value="Unassembled WGS sequence"/>
</dbReference>
<evidence type="ECO:0000313" key="4">
    <source>
        <dbReference type="Proteomes" id="UP001602245"/>
    </source>
</evidence>
<sequence length="115" mass="12545">MSTPDEIVRRAVVAEAEEALRRATSWQLPVQRWVRVDAAVTELVTALESGDPDAIRAATAHLELAGPIRVARLGHEPPPQSAPAPIRDRIVRIVDRTAPSKPAEDDDQDDTGGRR</sequence>
<feature type="domain" description="CATRA-Associated Small Protein" evidence="2">
    <location>
        <begin position="15"/>
        <end position="98"/>
    </location>
</feature>
<evidence type="ECO:0000259" key="2">
    <source>
        <dbReference type="Pfam" id="PF20271"/>
    </source>
</evidence>
<dbReference type="InterPro" id="IPR046924">
    <property type="entry name" value="CATASP"/>
</dbReference>
<feature type="compositionally biased region" description="Acidic residues" evidence="1">
    <location>
        <begin position="104"/>
        <end position="115"/>
    </location>
</feature>
<gene>
    <name evidence="3" type="ORF">ACFY35_15105</name>
</gene>
<proteinExistence type="predicted"/>
<keyword evidence="4" id="KW-1185">Reference proteome</keyword>
<reference evidence="3 4" key="1">
    <citation type="submission" date="2024-10" db="EMBL/GenBank/DDBJ databases">
        <title>The Natural Products Discovery Center: Release of the First 8490 Sequenced Strains for Exploring Actinobacteria Biosynthetic Diversity.</title>
        <authorList>
            <person name="Kalkreuter E."/>
            <person name="Kautsar S.A."/>
            <person name="Yang D."/>
            <person name="Bader C.D."/>
            <person name="Teijaro C.N."/>
            <person name="Fluegel L."/>
            <person name="Davis C.M."/>
            <person name="Simpson J.R."/>
            <person name="Lauterbach L."/>
            <person name="Steele A.D."/>
            <person name="Gui C."/>
            <person name="Meng S."/>
            <person name="Li G."/>
            <person name="Viehrig K."/>
            <person name="Ye F."/>
            <person name="Su P."/>
            <person name="Kiefer A.F."/>
            <person name="Nichols A."/>
            <person name="Cepeda A.J."/>
            <person name="Yan W."/>
            <person name="Fan B."/>
            <person name="Jiang Y."/>
            <person name="Adhikari A."/>
            <person name="Zheng C.-J."/>
            <person name="Schuster L."/>
            <person name="Cowan T.M."/>
            <person name="Smanski M.J."/>
            <person name="Chevrette M.G."/>
            <person name="De Carvalho L.P.S."/>
            <person name="Shen B."/>
        </authorList>
    </citation>
    <scope>NUCLEOTIDE SEQUENCE [LARGE SCALE GENOMIC DNA]</scope>
    <source>
        <strain evidence="3 4">NPDC000087</strain>
    </source>
</reference>
<accession>A0ABW6WBT2</accession>
<feature type="region of interest" description="Disordered" evidence="1">
    <location>
        <begin position="93"/>
        <end position="115"/>
    </location>
</feature>
<dbReference type="Pfam" id="PF20271">
    <property type="entry name" value="CATASP"/>
    <property type="match status" value="1"/>
</dbReference>
<dbReference type="RefSeq" id="WP_020510235.1">
    <property type="nucleotide sequence ID" value="NZ_JBIAZU010000002.1"/>
</dbReference>